<feature type="domain" description="MULE transposase" evidence="1">
    <location>
        <begin position="14"/>
        <end position="108"/>
    </location>
</feature>
<proteinExistence type="evidence at transcript level"/>
<dbReference type="Pfam" id="PF10551">
    <property type="entry name" value="MULE"/>
    <property type="match status" value="1"/>
</dbReference>
<accession>A0A9E8AA95</accession>
<dbReference type="PANTHER" id="PTHR47718:SF13">
    <property type="entry name" value="OS09G0290500 PROTEIN"/>
    <property type="match status" value="1"/>
</dbReference>
<sequence>MGITREITNAFSDVLAFDATYGKNKYSLPLVVYSGVNHHNQSVIFASALIANETEETYIWLLEQFLVVMKGKQPLLVITNGDNAMKNAISKVFLDAYHRLCSWHLSRNANTNIKNRSFVMEFEQLMYGEYNIGEFGRKWTELVARHGLENNVWVNSMYEKRKMSYVHMLFGLQHTFAVNSLLVLEQLHVVRGYI</sequence>
<organism evidence="2">
    <name type="scientific">Cyamopsis tetragonoloba</name>
    <name type="common">Guar</name>
    <name type="synonym">Cluster bean</name>
    <dbReference type="NCBI Taxonomy" id="3832"/>
    <lineage>
        <taxon>Eukaryota</taxon>
        <taxon>Viridiplantae</taxon>
        <taxon>Streptophyta</taxon>
        <taxon>Embryophyta</taxon>
        <taxon>Tracheophyta</taxon>
        <taxon>Spermatophyta</taxon>
        <taxon>Magnoliopsida</taxon>
        <taxon>eudicotyledons</taxon>
        <taxon>Gunneridae</taxon>
        <taxon>Pentapetalae</taxon>
        <taxon>rosids</taxon>
        <taxon>fabids</taxon>
        <taxon>Fabales</taxon>
        <taxon>Fabaceae</taxon>
        <taxon>Papilionoideae</taxon>
        <taxon>50 kb inversion clade</taxon>
        <taxon>NPAAA clade</taxon>
        <taxon>indigoferoid/millettioid clade</taxon>
        <taxon>Indigofereae</taxon>
        <taxon>Cyamopsis</taxon>
    </lineage>
</organism>
<dbReference type="AlphaFoldDB" id="A0A9E8AA95"/>
<dbReference type="PANTHER" id="PTHR47718">
    <property type="entry name" value="OS01G0519700 PROTEIN"/>
    <property type="match status" value="1"/>
</dbReference>
<evidence type="ECO:0000313" key="2">
    <source>
        <dbReference type="EMBL" id="UYU25453.1"/>
    </source>
</evidence>
<evidence type="ECO:0000259" key="1">
    <source>
        <dbReference type="Pfam" id="PF10551"/>
    </source>
</evidence>
<dbReference type="InterPro" id="IPR018289">
    <property type="entry name" value="MULE_transposase_dom"/>
</dbReference>
<protein>
    <recommendedName>
        <fullName evidence="1">MULE transposase domain-containing protein</fullName>
    </recommendedName>
</protein>
<name>A0A9E8AA95_CYATE</name>
<reference evidence="2" key="1">
    <citation type="submission" date="2021-10" db="EMBL/GenBank/DDBJ databases">
        <authorList>
            <person name="Khaled K.A.M."/>
            <person name="Azzam C.R."/>
        </authorList>
    </citation>
    <scope>NUCLEOTIDE SEQUENCE</scope>
    <source>
        <strain evidence="2">GuarEgy1P</strain>
    </source>
</reference>
<dbReference type="EMBL" id="OK617330">
    <property type="protein sequence ID" value="UYU25453.1"/>
    <property type="molecule type" value="mRNA"/>
</dbReference>